<dbReference type="InterPro" id="IPR051941">
    <property type="entry name" value="BG_Antigen-Binding_Lectin"/>
</dbReference>
<keyword evidence="6" id="KW-0106">Calcium</keyword>
<name>A0AAD9UJC2_RIDPI</name>
<dbReference type="SUPFAM" id="SSF49265">
    <property type="entry name" value="Fibronectin type III"/>
    <property type="match status" value="1"/>
</dbReference>
<evidence type="ECO:0000256" key="4">
    <source>
        <dbReference type="ARBA" id="ARBA00022723"/>
    </source>
</evidence>
<organism evidence="9 10">
    <name type="scientific">Ridgeia piscesae</name>
    <name type="common">Tubeworm</name>
    <dbReference type="NCBI Taxonomy" id="27915"/>
    <lineage>
        <taxon>Eukaryota</taxon>
        <taxon>Metazoa</taxon>
        <taxon>Spiralia</taxon>
        <taxon>Lophotrochozoa</taxon>
        <taxon>Annelida</taxon>
        <taxon>Polychaeta</taxon>
        <taxon>Sedentaria</taxon>
        <taxon>Canalipalpata</taxon>
        <taxon>Sabellida</taxon>
        <taxon>Siboglinidae</taxon>
        <taxon>Ridgeia</taxon>
    </lineage>
</organism>
<evidence type="ECO:0000313" key="9">
    <source>
        <dbReference type="EMBL" id="KAK2191678.1"/>
    </source>
</evidence>
<comment type="similarity">
    <text evidence="2">Belongs to the fucolectin family.</text>
</comment>
<proteinExistence type="inferred from homology"/>
<evidence type="ECO:0000256" key="6">
    <source>
        <dbReference type="ARBA" id="ARBA00022837"/>
    </source>
</evidence>
<evidence type="ECO:0000259" key="8">
    <source>
        <dbReference type="PROSITE" id="PS50853"/>
    </source>
</evidence>
<dbReference type="Pfam" id="PF00041">
    <property type="entry name" value="fn3"/>
    <property type="match status" value="1"/>
</dbReference>
<dbReference type="InterPro" id="IPR013783">
    <property type="entry name" value="Ig-like_fold"/>
</dbReference>
<dbReference type="AlphaFoldDB" id="A0AAD9UJC2"/>
<evidence type="ECO:0000313" key="10">
    <source>
        <dbReference type="Proteomes" id="UP001209878"/>
    </source>
</evidence>
<feature type="domain" description="Fibronectin type-III" evidence="8">
    <location>
        <begin position="301"/>
        <end position="404"/>
    </location>
</feature>
<dbReference type="GO" id="GO:0042806">
    <property type="term" value="F:fucose binding"/>
    <property type="evidence" value="ECO:0007669"/>
    <property type="project" value="UniProtKB-ARBA"/>
</dbReference>
<protein>
    <recommendedName>
        <fullName evidence="8">Fibronectin type-III domain-containing protein</fullName>
    </recommendedName>
</protein>
<dbReference type="EMBL" id="JAODUO010000048">
    <property type="protein sequence ID" value="KAK2191678.1"/>
    <property type="molecule type" value="Genomic_DNA"/>
</dbReference>
<dbReference type="PANTHER" id="PTHR45713:SF6">
    <property type="entry name" value="F5_8 TYPE C DOMAIN-CONTAINING PROTEIN"/>
    <property type="match status" value="1"/>
</dbReference>
<dbReference type="CDD" id="cd00063">
    <property type="entry name" value="FN3"/>
    <property type="match status" value="1"/>
</dbReference>
<dbReference type="Proteomes" id="UP001209878">
    <property type="component" value="Unassembled WGS sequence"/>
</dbReference>
<accession>A0AAD9UJC2</accession>
<keyword evidence="7" id="KW-1015">Disulfide bond</keyword>
<dbReference type="Gene3D" id="2.60.120.260">
    <property type="entry name" value="Galactose-binding domain-like"/>
    <property type="match status" value="1"/>
</dbReference>
<keyword evidence="5" id="KW-0430">Lectin</keyword>
<dbReference type="GO" id="GO:0010185">
    <property type="term" value="P:regulation of cellular defense response"/>
    <property type="evidence" value="ECO:0007669"/>
    <property type="project" value="UniProtKB-ARBA"/>
</dbReference>
<dbReference type="InterPro" id="IPR003961">
    <property type="entry name" value="FN3_dom"/>
</dbReference>
<dbReference type="PROSITE" id="PS50853">
    <property type="entry name" value="FN3"/>
    <property type="match status" value="1"/>
</dbReference>
<evidence type="ECO:0000256" key="5">
    <source>
        <dbReference type="ARBA" id="ARBA00022734"/>
    </source>
</evidence>
<comment type="subunit">
    <text evidence="3">Homotrimer.</text>
</comment>
<keyword evidence="4" id="KW-0479">Metal-binding</keyword>
<dbReference type="Pfam" id="PF22633">
    <property type="entry name" value="F5_F8_type_C_2"/>
    <property type="match status" value="1"/>
</dbReference>
<sequence>MLSFPVTGARCRFASRAHNQGSCIFPCRCTQGCDIATGNCLNSGKCIRDHPDNFQWSGKACQTGNVAYNKKASQSGEKTNIYSRSYPASRAVDGNTDSYLKHDHCAHPMLNDTTTTAWWKVDLNGTYRLYSVVIYNRNSNIERLDGFTLSVGSSSQSDRLVQCGTHTGRVASSASVTTSCEAVGRYLEFRRTRTTFQSHKTGLCEVVIIGHRYITCQHCPSSSRCGDVTGCDACEPGKQQPDCKKRCDDKTYGVNCETPCGHCKDSSPCDVVNGRCSNGCEDWYSLDDICKTFIPIPRFDTSARPTVDVINSSAVVVSWSKATNIPSALEDHYYYVVWLQVDGGTKVKATQIQHDVHSNRFESYITGLVYNTHYSVWVEAFRQQDKKHEGGSHTVDAIFKTDCIGRVTVVCYVRFRDNLHHISILHV</sequence>
<dbReference type="GO" id="GO:0046872">
    <property type="term" value="F:metal ion binding"/>
    <property type="evidence" value="ECO:0007669"/>
    <property type="project" value="UniProtKB-KW"/>
</dbReference>
<dbReference type="SMART" id="SM00607">
    <property type="entry name" value="FTP"/>
    <property type="match status" value="1"/>
</dbReference>
<keyword evidence="10" id="KW-1185">Reference proteome</keyword>
<dbReference type="Gene3D" id="2.60.40.10">
    <property type="entry name" value="Immunoglobulins"/>
    <property type="match status" value="1"/>
</dbReference>
<evidence type="ECO:0000256" key="7">
    <source>
        <dbReference type="ARBA" id="ARBA00023157"/>
    </source>
</evidence>
<dbReference type="PANTHER" id="PTHR45713">
    <property type="entry name" value="FTP DOMAIN-CONTAINING PROTEIN"/>
    <property type="match status" value="1"/>
</dbReference>
<evidence type="ECO:0000256" key="3">
    <source>
        <dbReference type="ARBA" id="ARBA00011233"/>
    </source>
</evidence>
<dbReference type="SUPFAM" id="SSF49785">
    <property type="entry name" value="Galactose-binding domain-like"/>
    <property type="match status" value="1"/>
</dbReference>
<reference evidence="9" key="1">
    <citation type="journal article" date="2023" name="Mol. Biol. Evol.">
        <title>Third-Generation Sequencing Reveals the Adaptive Role of the Epigenome in Three Deep-Sea Polychaetes.</title>
        <authorList>
            <person name="Perez M."/>
            <person name="Aroh O."/>
            <person name="Sun Y."/>
            <person name="Lan Y."/>
            <person name="Juniper S.K."/>
            <person name="Young C.R."/>
            <person name="Angers B."/>
            <person name="Qian P.Y."/>
        </authorList>
    </citation>
    <scope>NUCLEOTIDE SEQUENCE</scope>
    <source>
        <strain evidence="9">R07B-5</strain>
    </source>
</reference>
<evidence type="ECO:0000256" key="2">
    <source>
        <dbReference type="ARBA" id="ARBA00010147"/>
    </source>
</evidence>
<evidence type="ECO:0000256" key="1">
    <source>
        <dbReference type="ARBA" id="ARBA00002219"/>
    </source>
</evidence>
<dbReference type="GO" id="GO:0001868">
    <property type="term" value="P:regulation of complement activation, lectin pathway"/>
    <property type="evidence" value="ECO:0007669"/>
    <property type="project" value="UniProtKB-ARBA"/>
</dbReference>
<comment type="caution">
    <text evidence="9">The sequence shown here is derived from an EMBL/GenBank/DDBJ whole genome shotgun (WGS) entry which is preliminary data.</text>
</comment>
<dbReference type="InterPro" id="IPR006585">
    <property type="entry name" value="FTP1"/>
</dbReference>
<dbReference type="InterPro" id="IPR036116">
    <property type="entry name" value="FN3_sf"/>
</dbReference>
<dbReference type="InterPro" id="IPR008979">
    <property type="entry name" value="Galactose-bd-like_sf"/>
</dbReference>
<gene>
    <name evidence="9" type="ORF">NP493_48g07064</name>
</gene>
<comment type="function">
    <text evidence="1">Acts as a defensive agent. Recognizes blood group fucosylated oligosaccharides including A, B, H and Lewis B-type antigens. Does not recognize Lewis A antigen and has low affinity for monovalent haptens.</text>
</comment>